<proteinExistence type="inferred from homology"/>
<dbReference type="PANTHER" id="PTHR45625:SF3">
    <property type="entry name" value="PEPTIDYL-PROLYL CIS-TRANS ISOMERASE B-RELATED"/>
    <property type="match status" value="1"/>
</dbReference>
<dbReference type="SUPFAM" id="SSF50891">
    <property type="entry name" value="Cyclophilin-like"/>
    <property type="match status" value="1"/>
</dbReference>
<evidence type="ECO:0000256" key="4">
    <source>
        <dbReference type="SAM" id="Phobius"/>
    </source>
</evidence>
<dbReference type="PROSITE" id="PS50072">
    <property type="entry name" value="CSA_PPIASE_2"/>
    <property type="match status" value="1"/>
</dbReference>
<dbReference type="Pfam" id="PF00160">
    <property type="entry name" value="Pro_isomerase"/>
    <property type="match status" value="1"/>
</dbReference>
<evidence type="ECO:0000313" key="6">
    <source>
        <dbReference type="EMBL" id="SHG13263.1"/>
    </source>
</evidence>
<dbReference type="InterPro" id="IPR029000">
    <property type="entry name" value="Cyclophilin-like_dom_sf"/>
</dbReference>
<name>A0A1M5HBE8_STRHI</name>
<feature type="region of interest" description="Disordered" evidence="3">
    <location>
        <begin position="59"/>
        <end position="111"/>
    </location>
</feature>
<keyword evidence="7" id="KW-1185">Reference proteome</keyword>
<feature type="region of interest" description="Disordered" evidence="3">
    <location>
        <begin position="1"/>
        <end position="28"/>
    </location>
</feature>
<dbReference type="Proteomes" id="UP000184501">
    <property type="component" value="Unassembled WGS sequence"/>
</dbReference>
<feature type="domain" description="PPIase cyclophilin-type" evidence="5">
    <location>
        <begin position="118"/>
        <end position="266"/>
    </location>
</feature>
<dbReference type="GO" id="GO:0003755">
    <property type="term" value="F:peptidyl-prolyl cis-trans isomerase activity"/>
    <property type="evidence" value="ECO:0007669"/>
    <property type="project" value="UniProtKB-UniRule"/>
</dbReference>
<dbReference type="InterPro" id="IPR044666">
    <property type="entry name" value="Cyclophilin_A-like"/>
</dbReference>
<reference evidence="6 7" key="1">
    <citation type="submission" date="2016-11" db="EMBL/GenBank/DDBJ databases">
        <authorList>
            <person name="Jaros S."/>
            <person name="Januszkiewicz K."/>
            <person name="Wedrychowicz H."/>
        </authorList>
    </citation>
    <scope>NUCLEOTIDE SEQUENCE [LARGE SCALE GENOMIC DNA]</scope>
    <source>
        <strain evidence="6 7">DSM 44523</strain>
    </source>
</reference>
<dbReference type="InterPro" id="IPR002130">
    <property type="entry name" value="Cyclophilin-type_PPIase_dom"/>
</dbReference>
<dbReference type="AlphaFoldDB" id="A0A1M5HBE8"/>
<dbReference type="OrthoDB" id="5507614at2"/>
<evidence type="ECO:0000256" key="2">
    <source>
        <dbReference type="RuleBase" id="RU363019"/>
    </source>
</evidence>
<sequence>MPSNEQRRQNAKRKLERQLERRAQRAKRRRLLGVVSAIAATVVVAGGVYYLATRDGKTEPAAQSSESSAPPEGKTTGGPCAYLETPGEKAAKAVGMPDDPNPTPNQGTTQVTLKTDQGDVPLTLDRAKAPCTTQSFVHLAKAKYFDKTSCHRLTTTQGLKVLQCGDPSGTGSGGPGYSFKDETKPDMKYTRGTLAMANAGPNTNGSQFFIVYGDSQLPPNYTVFGSVGEDGLKTVDKVANAGPEAGARGEGDGKPKLPITINEAVVAN</sequence>
<organism evidence="6 7">
    <name type="scientific">Streptoalloteichus hindustanus</name>
    <dbReference type="NCBI Taxonomy" id="2017"/>
    <lineage>
        <taxon>Bacteria</taxon>
        <taxon>Bacillati</taxon>
        <taxon>Actinomycetota</taxon>
        <taxon>Actinomycetes</taxon>
        <taxon>Pseudonocardiales</taxon>
        <taxon>Pseudonocardiaceae</taxon>
        <taxon>Streptoalloteichus</taxon>
    </lineage>
</organism>
<dbReference type="EC" id="5.2.1.8" evidence="2"/>
<accession>A0A1M5HBE8</accession>
<dbReference type="PRINTS" id="PR00153">
    <property type="entry name" value="CSAPPISMRASE"/>
</dbReference>
<protein>
    <recommendedName>
        <fullName evidence="2">Peptidyl-prolyl cis-trans isomerase</fullName>
        <shortName evidence="2">PPIase</shortName>
        <ecNumber evidence="2">5.2.1.8</ecNumber>
    </recommendedName>
</protein>
<keyword evidence="4" id="KW-0812">Transmembrane</keyword>
<comment type="function">
    <text evidence="1 2">PPIases accelerate the folding of proteins. It catalyzes the cis-trans isomerization of proline imidic peptide bonds in oligopeptides.</text>
</comment>
<feature type="transmembrane region" description="Helical" evidence="4">
    <location>
        <begin position="31"/>
        <end position="52"/>
    </location>
</feature>
<dbReference type="STRING" id="2017.SAMN05444320_106487"/>
<comment type="catalytic activity">
    <reaction evidence="2">
        <text>[protein]-peptidylproline (omega=180) = [protein]-peptidylproline (omega=0)</text>
        <dbReference type="Rhea" id="RHEA:16237"/>
        <dbReference type="Rhea" id="RHEA-COMP:10747"/>
        <dbReference type="Rhea" id="RHEA-COMP:10748"/>
        <dbReference type="ChEBI" id="CHEBI:83833"/>
        <dbReference type="ChEBI" id="CHEBI:83834"/>
        <dbReference type="EC" id="5.2.1.8"/>
    </reaction>
</comment>
<feature type="compositionally biased region" description="Low complexity" evidence="3">
    <location>
        <begin position="59"/>
        <end position="72"/>
    </location>
</feature>
<evidence type="ECO:0000259" key="5">
    <source>
        <dbReference type="PROSITE" id="PS50072"/>
    </source>
</evidence>
<dbReference type="Gene3D" id="2.40.100.10">
    <property type="entry name" value="Cyclophilin-like"/>
    <property type="match status" value="1"/>
</dbReference>
<dbReference type="PANTHER" id="PTHR45625">
    <property type="entry name" value="PEPTIDYL-PROLYL CIS-TRANS ISOMERASE-RELATED"/>
    <property type="match status" value="1"/>
</dbReference>
<dbReference type="CDD" id="cd00317">
    <property type="entry name" value="cyclophilin"/>
    <property type="match status" value="1"/>
</dbReference>
<comment type="similarity">
    <text evidence="2">Belongs to the cyclophilin-type PPIase family.</text>
</comment>
<keyword evidence="4" id="KW-0472">Membrane</keyword>
<feature type="region of interest" description="Disordered" evidence="3">
    <location>
        <begin position="242"/>
        <end position="262"/>
    </location>
</feature>
<evidence type="ECO:0000313" key="7">
    <source>
        <dbReference type="Proteomes" id="UP000184501"/>
    </source>
</evidence>
<keyword evidence="2 6" id="KW-0413">Isomerase</keyword>
<evidence type="ECO:0000256" key="1">
    <source>
        <dbReference type="ARBA" id="ARBA00002388"/>
    </source>
</evidence>
<dbReference type="EMBL" id="FQVN01000006">
    <property type="protein sequence ID" value="SHG13263.1"/>
    <property type="molecule type" value="Genomic_DNA"/>
</dbReference>
<keyword evidence="2" id="KW-0697">Rotamase</keyword>
<evidence type="ECO:0000256" key="3">
    <source>
        <dbReference type="SAM" id="MobiDB-lite"/>
    </source>
</evidence>
<keyword evidence="4" id="KW-1133">Transmembrane helix</keyword>
<gene>
    <name evidence="6" type="ORF">SAMN05444320_106487</name>
</gene>